<dbReference type="InterPro" id="IPR028082">
    <property type="entry name" value="Peripla_BP_I"/>
</dbReference>
<dbReference type="Gene3D" id="3.40.50.2300">
    <property type="match status" value="2"/>
</dbReference>
<dbReference type="Proteomes" id="UP001207918">
    <property type="component" value="Unassembled WGS sequence"/>
</dbReference>
<evidence type="ECO:0000256" key="2">
    <source>
        <dbReference type="ARBA" id="ARBA00023125"/>
    </source>
</evidence>
<dbReference type="InterPro" id="IPR010982">
    <property type="entry name" value="Lambda_DNA-bd_dom_sf"/>
</dbReference>
<dbReference type="CDD" id="cd06267">
    <property type="entry name" value="PBP1_LacI_sugar_binding-like"/>
    <property type="match status" value="1"/>
</dbReference>
<accession>A0ABT3PKP3</accession>
<protein>
    <submittedName>
        <fullName evidence="5">LacI family DNA-binding transcriptional regulator</fullName>
    </submittedName>
</protein>
<proteinExistence type="predicted"/>
<dbReference type="PANTHER" id="PTHR30146">
    <property type="entry name" value="LACI-RELATED TRANSCRIPTIONAL REPRESSOR"/>
    <property type="match status" value="1"/>
</dbReference>
<dbReference type="InterPro" id="IPR046335">
    <property type="entry name" value="LacI/GalR-like_sensor"/>
</dbReference>
<keyword evidence="6" id="KW-1185">Reference proteome</keyword>
<sequence>MKVTLKDIAEDTGYSVSTVSRVMNGSNKISAKTRDEILESAKKHKYRSPKVKNAHSSTQLLNIALIGTGFHEGEFYVSFFNGLNRAARKHNIQLFLTGVPDCEDDILKVIKEVSFNYYDGAILYIPEFKRQNYEKIRTIIPDKFPIISNALIENPAFPTITFDSYSGGHLAAVHFEQKNHRKVGIIKGPSERAESRFRYNGFTDYIAHHDQMELNWSYQGDFTFESGHDAFEAFDKLADKPSAIFASNDDMCNGFMEAAIDKQYSFPNDIAIMGYDNLPVCRHNRPTMSSINTDFEQLGLTTMKLLREKLSNPEPKTGILSFVPVSVSQRQST</sequence>
<comment type="caution">
    <text evidence="5">The sequence shown here is derived from an EMBL/GenBank/DDBJ whole genome shotgun (WGS) entry which is preliminary data.</text>
</comment>
<dbReference type="SMART" id="SM00354">
    <property type="entry name" value="HTH_LACI"/>
    <property type="match status" value="1"/>
</dbReference>
<evidence type="ECO:0000256" key="1">
    <source>
        <dbReference type="ARBA" id="ARBA00023015"/>
    </source>
</evidence>
<dbReference type="Pfam" id="PF00356">
    <property type="entry name" value="LacI"/>
    <property type="match status" value="1"/>
</dbReference>
<reference evidence="5 6" key="1">
    <citation type="submission" date="2021-03" db="EMBL/GenBank/DDBJ databases">
        <title>Aliifodinibius sp. nov., a new bacterium isolated from saline soil.</title>
        <authorList>
            <person name="Galisteo C."/>
            <person name="De La Haba R."/>
            <person name="Sanchez-Porro C."/>
            <person name="Ventosa A."/>
        </authorList>
    </citation>
    <scope>NUCLEOTIDE SEQUENCE [LARGE SCALE GENOMIC DNA]</scope>
    <source>
        <strain evidence="5 6">1BSP15-2V2</strain>
    </source>
</reference>
<feature type="domain" description="HTH lacI-type" evidence="4">
    <location>
        <begin position="3"/>
        <end position="57"/>
    </location>
</feature>
<dbReference type="SUPFAM" id="SSF47413">
    <property type="entry name" value="lambda repressor-like DNA-binding domains"/>
    <property type="match status" value="1"/>
</dbReference>
<keyword evidence="2 5" id="KW-0238">DNA-binding</keyword>
<dbReference type="SUPFAM" id="SSF53822">
    <property type="entry name" value="Periplasmic binding protein-like I"/>
    <property type="match status" value="1"/>
</dbReference>
<dbReference type="InterPro" id="IPR000843">
    <property type="entry name" value="HTH_LacI"/>
</dbReference>
<evidence type="ECO:0000313" key="6">
    <source>
        <dbReference type="Proteomes" id="UP001207918"/>
    </source>
</evidence>
<keyword evidence="3" id="KW-0804">Transcription</keyword>
<dbReference type="GO" id="GO:0003677">
    <property type="term" value="F:DNA binding"/>
    <property type="evidence" value="ECO:0007669"/>
    <property type="project" value="UniProtKB-KW"/>
</dbReference>
<dbReference type="RefSeq" id="WP_265765173.1">
    <property type="nucleotide sequence ID" value="NZ_JAGGJA010000003.1"/>
</dbReference>
<dbReference type="PANTHER" id="PTHR30146:SF24">
    <property type="entry name" value="XYLOSE OPERON REGULATORY PROTEIN"/>
    <property type="match status" value="1"/>
</dbReference>
<dbReference type="EMBL" id="JAGGJA010000003">
    <property type="protein sequence ID" value="MCW9706467.1"/>
    <property type="molecule type" value="Genomic_DNA"/>
</dbReference>
<gene>
    <name evidence="5" type="ORF">J6I44_06355</name>
</gene>
<evidence type="ECO:0000256" key="3">
    <source>
        <dbReference type="ARBA" id="ARBA00023163"/>
    </source>
</evidence>
<evidence type="ECO:0000259" key="4">
    <source>
        <dbReference type="PROSITE" id="PS50932"/>
    </source>
</evidence>
<name>A0ABT3PKP3_9BACT</name>
<dbReference type="Gene3D" id="1.10.260.40">
    <property type="entry name" value="lambda repressor-like DNA-binding domains"/>
    <property type="match status" value="1"/>
</dbReference>
<dbReference type="PROSITE" id="PS50932">
    <property type="entry name" value="HTH_LACI_2"/>
    <property type="match status" value="1"/>
</dbReference>
<organism evidence="5 6">
    <name type="scientific">Fodinibius salsisoli</name>
    <dbReference type="NCBI Taxonomy" id="2820877"/>
    <lineage>
        <taxon>Bacteria</taxon>
        <taxon>Pseudomonadati</taxon>
        <taxon>Balneolota</taxon>
        <taxon>Balneolia</taxon>
        <taxon>Balneolales</taxon>
        <taxon>Balneolaceae</taxon>
        <taxon>Fodinibius</taxon>
    </lineage>
</organism>
<evidence type="ECO:0000313" key="5">
    <source>
        <dbReference type="EMBL" id="MCW9706467.1"/>
    </source>
</evidence>
<dbReference type="Pfam" id="PF13377">
    <property type="entry name" value="Peripla_BP_3"/>
    <property type="match status" value="1"/>
</dbReference>
<dbReference type="CDD" id="cd01392">
    <property type="entry name" value="HTH_LacI"/>
    <property type="match status" value="1"/>
</dbReference>
<keyword evidence="1" id="KW-0805">Transcription regulation</keyword>